<dbReference type="AlphaFoldDB" id="A0A370GND2"/>
<keyword evidence="2" id="KW-0808">Transferase</keyword>
<reference evidence="2 3" key="1">
    <citation type="submission" date="2018-07" db="EMBL/GenBank/DDBJ databases">
        <title>Genomic Encyclopedia of Type Strains, Phase IV (KMG-IV): sequencing the most valuable type-strain genomes for metagenomic binning, comparative biology and taxonomic classification.</title>
        <authorList>
            <person name="Goeker M."/>
        </authorList>
    </citation>
    <scope>NUCLEOTIDE SEQUENCE [LARGE SCALE GENOMIC DNA]</scope>
    <source>
        <strain evidence="2 3">DSM 44952</strain>
    </source>
</reference>
<keyword evidence="2" id="KW-0489">Methyltransferase</keyword>
<organism evidence="2 3">
    <name type="scientific">Nocardia mexicana</name>
    <dbReference type="NCBI Taxonomy" id="279262"/>
    <lineage>
        <taxon>Bacteria</taxon>
        <taxon>Bacillati</taxon>
        <taxon>Actinomycetota</taxon>
        <taxon>Actinomycetes</taxon>
        <taxon>Mycobacteriales</taxon>
        <taxon>Nocardiaceae</taxon>
        <taxon>Nocardia</taxon>
    </lineage>
</organism>
<dbReference type="GO" id="GO:0032259">
    <property type="term" value="P:methylation"/>
    <property type="evidence" value="ECO:0007669"/>
    <property type="project" value="UniProtKB-KW"/>
</dbReference>
<feature type="domain" description="Methyltransferase" evidence="1">
    <location>
        <begin position="26"/>
        <end position="122"/>
    </location>
</feature>
<sequence>MAHHRGARACGRWVLDTLTPGPRARVLEIGYGPGVTLAETCRRVPDGQMAGVDSSPLMRRQAARRTARFATTGLLDLRHGDTIDLDPDLREFDLIYGIDIWQHWPDPDRIIADLATRLRAAGQLSLAHTRASPSTLTPGAAAKRLAEAFAATQLVHIGTEWMPRTPAAILVTGHRPAIT</sequence>
<dbReference type="Gene3D" id="3.40.50.150">
    <property type="entry name" value="Vaccinia Virus protein VP39"/>
    <property type="match status" value="1"/>
</dbReference>
<proteinExistence type="predicted"/>
<evidence type="ECO:0000313" key="2">
    <source>
        <dbReference type="EMBL" id="RDI45238.1"/>
    </source>
</evidence>
<dbReference type="OrthoDB" id="4571118at2"/>
<dbReference type="RefSeq" id="WP_147289085.1">
    <property type="nucleotide sequence ID" value="NZ_QQAZ01000013.1"/>
</dbReference>
<dbReference type="GO" id="GO:0008168">
    <property type="term" value="F:methyltransferase activity"/>
    <property type="evidence" value="ECO:0007669"/>
    <property type="project" value="UniProtKB-KW"/>
</dbReference>
<dbReference type="EMBL" id="QQAZ01000013">
    <property type="protein sequence ID" value="RDI45238.1"/>
    <property type="molecule type" value="Genomic_DNA"/>
</dbReference>
<dbReference type="Proteomes" id="UP000255355">
    <property type="component" value="Unassembled WGS sequence"/>
</dbReference>
<dbReference type="Pfam" id="PF13649">
    <property type="entry name" value="Methyltransf_25"/>
    <property type="match status" value="1"/>
</dbReference>
<protein>
    <submittedName>
        <fullName evidence="2">Methyltransferase family protein</fullName>
    </submittedName>
</protein>
<evidence type="ECO:0000259" key="1">
    <source>
        <dbReference type="Pfam" id="PF13649"/>
    </source>
</evidence>
<dbReference type="SUPFAM" id="SSF53335">
    <property type="entry name" value="S-adenosyl-L-methionine-dependent methyltransferases"/>
    <property type="match status" value="1"/>
</dbReference>
<keyword evidence="3" id="KW-1185">Reference proteome</keyword>
<evidence type="ECO:0000313" key="3">
    <source>
        <dbReference type="Proteomes" id="UP000255355"/>
    </source>
</evidence>
<gene>
    <name evidence="2" type="ORF">DFR68_1137</name>
</gene>
<dbReference type="STRING" id="1210089.GCA_001613165_03031"/>
<accession>A0A370GND2</accession>
<comment type="caution">
    <text evidence="2">The sequence shown here is derived from an EMBL/GenBank/DDBJ whole genome shotgun (WGS) entry which is preliminary data.</text>
</comment>
<dbReference type="InterPro" id="IPR029063">
    <property type="entry name" value="SAM-dependent_MTases_sf"/>
</dbReference>
<name>A0A370GND2_9NOCA</name>
<dbReference type="InterPro" id="IPR041698">
    <property type="entry name" value="Methyltransf_25"/>
</dbReference>